<dbReference type="PROSITE" id="PS51379">
    <property type="entry name" value="4FE4S_FER_2"/>
    <property type="match status" value="2"/>
</dbReference>
<dbReference type="InterPro" id="IPR017900">
    <property type="entry name" value="4Fe4S_Fe_S_CS"/>
</dbReference>
<dbReference type="PROSITE" id="PS00198">
    <property type="entry name" value="4FE4S_FER_1"/>
    <property type="match status" value="1"/>
</dbReference>
<dbReference type="SUPFAM" id="SSF46548">
    <property type="entry name" value="alpha-helical ferredoxin"/>
    <property type="match status" value="1"/>
</dbReference>
<evidence type="ECO:0000256" key="5">
    <source>
        <dbReference type="ARBA" id="ARBA00023014"/>
    </source>
</evidence>
<keyword evidence="3" id="KW-0677">Repeat</keyword>
<proteinExistence type="predicted"/>
<accession>A0ABW1V695</accession>
<dbReference type="Pfam" id="PF02754">
    <property type="entry name" value="CCG"/>
    <property type="match status" value="2"/>
</dbReference>
<feature type="domain" description="4Fe-4S ferredoxin-type" evidence="7">
    <location>
        <begin position="75"/>
        <end position="108"/>
    </location>
</feature>
<evidence type="ECO:0000256" key="6">
    <source>
        <dbReference type="PIRNR" id="PIRNR000139"/>
    </source>
</evidence>
<keyword evidence="4 6" id="KW-0408">Iron</keyword>
<dbReference type="InterPro" id="IPR017896">
    <property type="entry name" value="4Fe4S_Fe-S-bd"/>
</dbReference>
<feature type="domain" description="4Fe-4S ferredoxin-type" evidence="7">
    <location>
        <begin position="25"/>
        <end position="56"/>
    </location>
</feature>
<evidence type="ECO:0000256" key="4">
    <source>
        <dbReference type="ARBA" id="ARBA00023004"/>
    </source>
</evidence>
<gene>
    <name evidence="8" type="ORF">ACFP56_15305</name>
</gene>
<comment type="cofactor">
    <cofactor evidence="6">
        <name>[4Fe-4S] cluster</name>
        <dbReference type="ChEBI" id="CHEBI:49883"/>
    </cofactor>
    <text evidence="6">Binds 2 [4Fe-4S] clusters.</text>
</comment>
<evidence type="ECO:0000313" key="8">
    <source>
        <dbReference type="EMBL" id="MFC6333994.1"/>
    </source>
</evidence>
<keyword evidence="2 6" id="KW-0479">Metal-binding</keyword>
<comment type="catalytic activity">
    <reaction evidence="6">
        <text>(R)-lactate + A = pyruvate + AH2</text>
        <dbReference type="Rhea" id="RHEA:15089"/>
        <dbReference type="ChEBI" id="CHEBI:13193"/>
        <dbReference type="ChEBI" id="CHEBI:15361"/>
        <dbReference type="ChEBI" id="CHEBI:16004"/>
        <dbReference type="ChEBI" id="CHEBI:17499"/>
    </reaction>
</comment>
<dbReference type="EC" id="1.1.99.14" evidence="6"/>
<dbReference type="Gene3D" id="1.10.1060.10">
    <property type="entry name" value="Alpha-helical ferredoxin"/>
    <property type="match status" value="1"/>
</dbReference>
<sequence>MANSSAKFGKPAIEHSNPLARTLLEKLDYDQLTNCMRCGFCLPACPTFNETGMEPASPRGRIAMMKAAVDGLMVPDQQFEDQMNLCLGCRACEPACPADVKYGQLIEQTKEAIEEHAHHSAPVKVMRKTLFKGVFPKRGSLKLLGGSLAFYQKSGLQKIARGTGIMKLFPKHLAEMESILPPATSKGVVEQLGTFYAAKGEKVGTVAMFRGCIMDVMFAGTNVNTVELLSAAGFDVHIPDAQVCCGALHAHSGEMNDARALAKVNIEVFKKLGVDYVVSNAGGCGALLVEYDHLLEQDEQYREDAKWFAERVIDVSALLVEKGNPLQFAEQEAAQEGVKVTYQDSCHLRNVMKGSSAPRVLMKKVANTEYIEMVDADRCCGSAGVYNVVQPEMAGSILEHKMEHANNTQASYMLTSNPGCLLQMKLGIEKHQPEQTMKAMHIVDFLHERMISSK</sequence>
<dbReference type="PANTHER" id="PTHR32479">
    <property type="entry name" value="GLYCOLATE OXIDASE IRON-SULFUR SUBUNIT"/>
    <property type="match status" value="1"/>
</dbReference>
<dbReference type="EMBL" id="JBHSTE010000005">
    <property type="protein sequence ID" value="MFC6333994.1"/>
    <property type="molecule type" value="Genomic_DNA"/>
</dbReference>
<dbReference type="RefSeq" id="WP_379236074.1">
    <property type="nucleotide sequence ID" value="NZ_JBHSTE010000005.1"/>
</dbReference>
<keyword evidence="9" id="KW-1185">Reference proteome</keyword>
<dbReference type="PIRSF" id="PIRSF000139">
    <property type="entry name" value="Glc_ox_4Fe-4S"/>
    <property type="match status" value="1"/>
</dbReference>
<comment type="caution">
    <text evidence="8">The sequence shown here is derived from an EMBL/GenBank/DDBJ whole genome shotgun (WGS) entry which is preliminary data.</text>
</comment>
<keyword evidence="6" id="KW-0813">Transport</keyword>
<evidence type="ECO:0000256" key="2">
    <source>
        <dbReference type="ARBA" id="ARBA00022723"/>
    </source>
</evidence>
<protein>
    <recommendedName>
        <fullName evidence="6">Glycolate oxidase iron-sulfur subunit</fullName>
        <ecNumber evidence="6">1.1.99.14</ecNumber>
    </recommendedName>
</protein>
<dbReference type="Proteomes" id="UP001596233">
    <property type="component" value="Unassembled WGS sequence"/>
</dbReference>
<name>A0ABW1V695_9BACL</name>
<dbReference type="InterPro" id="IPR012257">
    <property type="entry name" value="Glc_ox_4Fe-4S"/>
</dbReference>
<organism evidence="8 9">
    <name type="scientific">Paenibacillus septentrionalis</name>
    <dbReference type="NCBI Taxonomy" id="429342"/>
    <lineage>
        <taxon>Bacteria</taxon>
        <taxon>Bacillati</taxon>
        <taxon>Bacillota</taxon>
        <taxon>Bacilli</taxon>
        <taxon>Bacillales</taxon>
        <taxon>Paenibacillaceae</taxon>
        <taxon>Paenibacillus</taxon>
    </lineage>
</organism>
<dbReference type="PANTHER" id="PTHR32479:SF17">
    <property type="entry name" value="GLYCOLATE OXIDASE IRON-SULFUR SUBUNIT"/>
    <property type="match status" value="1"/>
</dbReference>
<evidence type="ECO:0000256" key="1">
    <source>
        <dbReference type="ARBA" id="ARBA00022485"/>
    </source>
</evidence>
<dbReference type="Pfam" id="PF13183">
    <property type="entry name" value="Fer4_8"/>
    <property type="match status" value="1"/>
</dbReference>
<keyword evidence="6" id="KW-0249">Electron transport</keyword>
<keyword evidence="5 6" id="KW-0411">Iron-sulfur</keyword>
<keyword evidence="1 6" id="KW-0004">4Fe-4S</keyword>
<evidence type="ECO:0000259" key="7">
    <source>
        <dbReference type="PROSITE" id="PS51379"/>
    </source>
</evidence>
<dbReference type="InterPro" id="IPR009051">
    <property type="entry name" value="Helical_ferredxn"/>
</dbReference>
<reference evidence="9" key="1">
    <citation type="journal article" date="2019" name="Int. J. Syst. Evol. Microbiol.">
        <title>The Global Catalogue of Microorganisms (GCM) 10K type strain sequencing project: providing services to taxonomists for standard genome sequencing and annotation.</title>
        <authorList>
            <consortium name="The Broad Institute Genomics Platform"/>
            <consortium name="The Broad Institute Genome Sequencing Center for Infectious Disease"/>
            <person name="Wu L."/>
            <person name="Ma J."/>
        </authorList>
    </citation>
    <scope>NUCLEOTIDE SEQUENCE [LARGE SCALE GENOMIC DNA]</scope>
    <source>
        <strain evidence="9">PCU 280</strain>
    </source>
</reference>
<evidence type="ECO:0000256" key="3">
    <source>
        <dbReference type="ARBA" id="ARBA00022737"/>
    </source>
</evidence>
<dbReference type="InterPro" id="IPR004017">
    <property type="entry name" value="Cys_rich_dom"/>
</dbReference>
<comment type="catalytic activity">
    <reaction evidence="6">
        <text>glycolate + A = glyoxylate + AH2</text>
        <dbReference type="Rhea" id="RHEA:21264"/>
        <dbReference type="ChEBI" id="CHEBI:13193"/>
        <dbReference type="ChEBI" id="CHEBI:17499"/>
        <dbReference type="ChEBI" id="CHEBI:29805"/>
        <dbReference type="ChEBI" id="CHEBI:36655"/>
        <dbReference type="EC" id="1.1.99.14"/>
    </reaction>
</comment>
<evidence type="ECO:0000313" key="9">
    <source>
        <dbReference type="Proteomes" id="UP001596233"/>
    </source>
</evidence>
<comment type="function">
    <text evidence="6">Component of a complex that catalyzes the oxidation of glycolate to glyoxylate.</text>
</comment>